<organism evidence="3 4">
    <name type="scientific">Pterulicium gracile</name>
    <dbReference type="NCBI Taxonomy" id="1884261"/>
    <lineage>
        <taxon>Eukaryota</taxon>
        <taxon>Fungi</taxon>
        <taxon>Dikarya</taxon>
        <taxon>Basidiomycota</taxon>
        <taxon>Agaricomycotina</taxon>
        <taxon>Agaricomycetes</taxon>
        <taxon>Agaricomycetidae</taxon>
        <taxon>Agaricales</taxon>
        <taxon>Pleurotineae</taxon>
        <taxon>Pterulaceae</taxon>
        <taxon>Pterulicium</taxon>
    </lineage>
</organism>
<gene>
    <name evidence="3" type="ORF">BDV98DRAFT_564251</name>
</gene>
<evidence type="ECO:0000313" key="4">
    <source>
        <dbReference type="Proteomes" id="UP000305067"/>
    </source>
</evidence>
<dbReference type="Proteomes" id="UP000305067">
    <property type="component" value="Unassembled WGS sequence"/>
</dbReference>
<keyword evidence="2" id="KW-0472">Membrane</keyword>
<accession>A0A5C3QSF6</accession>
<keyword evidence="2" id="KW-1133">Transmembrane helix</keyword>
<proteinExistence type="predicted"/>
<sequence length="265" mass="29004">MLKQHTETRLVIEPLLPHTEAMSLFLLLFHSIFYPATLASTVPAEHQETLERPAHNVPESLEIQRNYSNMDQFQSNAANPRPDAPLTPGGGWTPAITWALCLFLLFALGFASFIIVPIIKKRIGKKVAARKASKAEQVEQREAATSVLGIQLAQTWTAGSAGSEETYGKDASRSRSASAKIYGDKPSFGNAYEGLTTPKLRSMSGRLKSLDVERADARKETSVKLVEKGDGSSSEDLEGRLASRLPGRSQSMMLKEIVPLPPLQM</sequence>
<evidence type="ECO:0000256" key="2">
    <source>
        <dbReference type="SAM" id="Phobius"/>
    </source>
</evidence>
<keyword evidence="4" id="KW-1185">Reference proteome</keyword>
<evidence type="ECO:0000313" key="3">
    <source>
        <dbReference type="EMBL" id="TFL03461.1"/>
    </source>
</evidence>
<evidence type="ECO:0000256" key="1">
    <source>
        <dbReference type="SAM" id="MobiDB-lite"/>
    </source>
</evidence>
<feature type="transmembrane region" description="Helical" evidence="2">
    <location>
        <begin position="21"/>
        <end position="42"/>
    </location>
</feature>
<reference evidence="3 4" key="1">
    <citation type="journal article" date="2019" name="Nat. Ecol. Evol.">
        <title>Megaphylogeny resolves global patterns of mushroom evolution.</title>
        <authorList>
            <person name="Varga T."/>
            <person name="Krizsan K."/>
            <person name="Foldi C."/>
            <person name="Dima B."/>
            <person name="Sanchez-Garcia M."/>
            <person name="Sanchez-Ramirez S."/>
            <person name="Szollosi G.J."/>
            <person name="Szarkandi J.G."/>
            <person name="Papp V."/>
            <person name="Albert L."/>
            <person name="Andreopoulos W."/>
            <person name="Angelini C."/>
            <person name="Antonin V."/>
            <person name="Barry K.W."/>
            <person name="Bougher N.L."/>
            <person name="Buchanan P."/>
            <person name="Buyck B."/>
            <person name="Bense V."/>
            <person name="Catcheside P."/>
            <person name="Chovatia M."/>
            <person name="Cooper J."/>
            <person name="Damon W."/>
            <person name="Desjardin D."/>
            <person name="Finy P."/>
            <person name="Geml J."/>
            <person name="Haridas S."/>
            <person name="Hughes K."/>
            <person name="Justo A."/>
            <person name="Karasinski D."/>
            <person name="Kautmanova I."/>
            <person name="Kiss B."/>
            <person name="Kocsube S."/>
            <person name="Kotiranta H."/>
            <person name="LaButti K.M."/>
            <person name="Lechner B.E."/>
            <person name="Liimatainen K."/>
            <person name="Lipzen A."/>
            <person name="Lukacs Z."/>
            <person name="Mihaltcheva S."/>
            <person name="Morgado L.N."/>
            <person name="Niskanen T."/>
            <person name="Noordeloos M.E."/>
            <person name="Ohm R.A."/>
            <person name="Ortiz-Santana B."/>
            <person name="Ovrebo C."/>
            <person name="Racz N."/>
            <person name="Riley R."/>
            <person name="Savchenko A."/>
            <person name="Shiryaev A."/>
            <person name="Soop K."/>
            <person name="Spirin V."/>
            <person name="Szebenyi C."/>
            <person name="Tomsovsky M."/>
            <person name="Tulloss R.E."/>
            <person name="Uehling J."/>
            <person name="Grigoriev I.V."/>
            <person name="Vagvolgyi C."/>
            <person name="Papp T."/>
            <person name="Martin F.M."/>
            <person name="Miettinen O."/>
            <person name="Hibbett D.S."/>
            <person name="Nagy L.G."/>
        </authorList>
    </citation>
    <scope>NUCLEOTIDE SEQUENCE [LARGE SCALE GENOMIC DNA]</scope>
    <source>
        <strain evidence="3 4">CBS 309.79</strain>
    </source>
</reference>
<dbReference type="AlphaFoldDB" id="A0A5C3QSF6"/>
<dbReference type="EMBL" id="ML178820">
    <property type="protein sequence ID" value="TFL03461.1"/>
    <property type="molecule type" value="Genomic_DNA"/>
</dbReference>
<feature type="region of interest" description="Disordered" evidence="1">
    <location>
        <begin position="211"/>
        <end position="243"/>
    </location>
</feature>
<feature type="compositionally biased region" description="Basic and acidic residues" evidence="1">
    <location>
        <begin position="211"/>
        <end position="230"/>
    </location>
</feature>
<keyword evidence="2" id="KW-0812">Transmembrane</keyword>
<feature type="transmembrane region" description="Helical" evidence="2">
    <location>
        <begin position="95"/>
        <end position="116"/>
    </location>
</feature>
<name>A0A5C3QSF6_9AGAR</name>
<protein>
    <submittedName>
        <fullName evidence="3">Uncharacterized protein</fullName>
    </submittedName>
</protein>